<name>A0A4C1YJ73_EUMVA</name>
<sequence length="81" mass="8861">MVGKGFPRTIQRYPQILHDCRELKRITASEQVNDGASTPAAAAAATEAVQVDYVIASISTLDCLDIDYVRTRIIKDTFSSS</sequence>
<evidence type="ECO:0000313" key="1">
    <source>
        <dbReference type="EMBL" id="GBP76236.1"/>
    </source>
</evidence>
<accession>A0A4C1YJ73</accession>
<evidence type="ECO:0000313" key="2">
    <source>
        <dbReference type="Proteomes" id="UP000299102"/>
    </source>
</evidence>
<dbReference type="AlphaFoldDB" id="A0A4C1YJ73"/>
<comment type="caution">
    <text evidence="1">The sequence shown here is derived from an EMBL/GenBank/DDBJ whole genome shotgun (WGS) entry which is preliminary data.</text>
</comment>
<organism evidence="1 2">
    <name type="scientific">Eumeta variegata</name>
    <name type="common">Bagworm moth</name>
    <name type="synonym">Eumeta japonica</name>
    <dbReference type="NCBI Taxonomy" id="151549"/>
    <lineage>
        <taxon>Eukaryota</taxon>
        <taxon>Metazoa</taxon>
        <taxon>Ecdysozoa</taxon>
        <taxon>Arthropoda</taxon>
        <taxon>Hexapoda</taxon>
        <taxon>Insecta</taxon>
        <taxon>Pterygota</taxon>
        <taxon>Neoptera</taxon>
        <taxon>Endopterygota</taxon>
        <taxon>Lepidoptera</taxon>
        <taxon>Glossata</taxon>
        <taxon>Ditrysia</taxon>
        <taxon>Tineoidea</taxon>
        <taxon>Psychidae</taxon>
        <taxon>Oiketicinae</taxon>
        <taxon>Eumeta</taxon>
    </lineage>
</organism>
<proteinExistence type="predicted"/>
<dbReference type="OrthoDB" id="8240057at2759"/>
<keyword evidence="2" id="KW-1185">Reference proteome</keyword>
<protein>
    <submittedName>
        <fullName evidence="1">Uncharacterized protein</fullName>
    </submittedName>
</protein>
<dbReference type="Proteomes" id="UP000299102">
    <property type="component" value="Unassembled WGS sequence"/>
</dbReference>
<dbReference type="EMBL" id="BGZK01001282">
    <property type="protein sequence ID" value="GBP76236.1"/>
    <property type="molecule type" value="Genomic_DNA"/>
</dbReference>
<reference evidence="1 2" key="1">
    <citation type="journal article" date="2019" name="Commun. Biol.">
        <title>The bagworm genome reveals a unique fibroin gene that provides high tensile strength.</title>
        <authorList>
            <person name="Kono N."/>
            <person name="Nakamura H."/>
            <person name="Ohtoshi R."/>
            <person name="Tomita M."/>
            <person name="Numata K."/>
            <person name="Arakawa K."/>
        </authorList>
    </citation>
    <scope>NUCLEOTIDE SEQUENCE [LARGE SCALE GENOMIC DNA]</scope>
</reference>
<gene>
    <name evidence="1" type="ORF">EVAR_61906_1</name>
</gene>